<accession>A0A7U9TIC9</accession>
<dbReference type="KEGG" id="manr:MPAN_015420"/>
<dbReference type="RefSeq" id="WP_176239295.1">
    <property type="nucleotide sequence ID" value="NZ_AP024412.1"/>
</dbReference>
<dbReference type="EMBL" id="AP024412">
    <property type="protein sequence ID" value="BCR36649.1"/>
    <property type="molecule type" value="Genomic_DNA"/>
</dbReference>
<reference evidence="1" key="1">
    <citation type="submission" date="2021-01" db="EMBL/GenBank/DDBJ databases">
        <title>Draft genome sequence of Acholeplasmataceae bacterium strain Mahy22.</title>
        <authorList>
            <person name="Watanabe M."/>
            <person name="Kojima H."/>
            <person name="Fukui M."/>
        </authorList>
    </citation>
    <scope>NUCLEOTIDE SEQUENCE</scope>
    <source>
        <strain evidence="1">Mahy22</strain>
    </source>
</reference>
<organism evidence="1 2">
    <name type="scientific">Mariniplasma anaerobium</name>
    <dbReference type="NCBI Taxonomy" id="2735436"/>
    <lineage>
        <taxon>Bacteria</taxon>
        <taxon>Bacillati</taxon>
        <taxon>Mycoplasmatota</taxon>
        <taxon>Mollicutes</taxon>
        <taxon>Acholeplasmatales</taxon>
        <taxon>Acholeplasmataceae</taxon>
        <taxon>Mariniplasma</taxon>
    </lineage>
</organism>
<evidence type="ECO:0008006" key="3">
    <source>
        <dbReference type="Google" id="ProtNLM"/>
    </source>
</evidence>
<keyword evidence="2" id="KW-1185">Reference proteome</keyword>
<dbReference type="AlphaFoldDB" id="A0A7U9TIC9"/>
<evidence type="ECO:0000313" key="2">
    <source>
        <dbReference type="Proteomes" id="UP000620133"/>
    </source>
</evidence>
<evidence type="ECO:0000313" key="1">
    <source>
        <dbReference type="EMBL" id="BCR36649.1"/>
    </source>
</evidence>
<protein>
    <recommendedName>
        <fullName evidence="3">Lipoprotein</fullName>
    </recommendedName>
</protein>
<gene>
    <name evidence="1" type="ORF">MPAN_015420</name>
</gene>
<dbReference type="Proteomes" id="UP000620133">
    <property type="component" value="Chromosome"/>
</dbReference>
<proteinExistence type="predicted"/>
<name>A0A7U9TIC9_9MOLU</name>
<sequence length="394" mass="45623">MRRIMGVFLFMSVLGFMIGCTKNSGSLIDSGNPSQNDDDSEIVDSTTSDFDAYGFEYEMLSYADPYFEVEITDIFFDVVQRKINFHYEIIDYQSRYEYYFVFGYENKEHRPFHSLGQIRFSPQTDYSLDLIYDENNPEAYVTLEMGCYAAFSPVHMEHEETNSAGFKYRIKAIESRSEIDDYDLYLPTDDSDPYHQAGAKLLAHDTERIITSVKFVLSVVFMNNYFVTEETVEVLPTMFNDNDWLIIDNVHFDNLSPGVRYQITAYISGNDGIYDYENIKLGIAQSEMQIPFTVVTTYHGLYAQINTSTKIDDSIHINIDLVNEGIYQINDETPVLFLNFYHSRYDSQPYYSIALQNGINDLTFSNDDIILNDMIKVEDEAHTMILSQSTIRNN</sequence>
<dbReference type="PROSITE" id="PS51257">
    <property type="entry name" value="PROKAR_LIPOPROTEIN"/>
    <property type="match status" value="1"/>
</dbReference>